<dbReference type="eggNOG" id="COG3315">
    <property type="taxonomic scope" value="Bacteria"/>
</dbReference>
<keyword evidence="6" id="KW-1185">Reference proteome</keyword>
<dbReference type="Gene3D" id="3.40.50.150">
    <property type="entry name" value="Vaccinia Virus protein VP39"/>
    <property type="match status" value="1"/>
</dbReference>
<organism evidence="5 6">
    <name type="scientific">Desulfosporosinus orientis (strain ATCC 19365 / DSM 765 / NCIMB 8382 / VKM B-1628 / Singapore I)</name>
    <name type="common">Desulfotomaculum orientis</name>
    <dbReference type="NCBI Taxonomy" id="768706"/>
    <lineage>
        <taxon>Bacteria</taxon>
        <taxon>Bacillati</taxon>
        <taxon>Bacillota</taxon>
        <taxon>Clostridia</taxon>
        <taxon>Eubacteriales</taxon>
        <taxon>Desulfitobacteriaceae</taxon>
        <taxon>Desulfosporosinus</taxon>
    </lineage>
</organism>
<dbReference type="GO" id="GO:0008168">
    <property type="term" value="F:methyltransferase activity"/>
    <property type="evidence" value="ECO:0007669"/>
    <property type="project" value="UniProtKB-UniRule"/>
</dbReference>
<dbReference type="HOGENOM" id="CLU_056160_3_1_9"/>
<dbReference type="InterPro" id="IPR007213">
    <property type="entry name" value="Ppm1/Ppm2/Tcmp"/>
</dbReference>
<dbReference type="RefSeq" id="WP_014185380.1">
    <property type="nucleotide sequence ID" value="NC_016584.1"/>
</dbReference>
<protein>
    <recommendedName>
        <fullName evidence="4">S-adenosyl-L-methionine-dependent methyltransferase</fullName>
        <ecNumber evidence="4">2.1.1.-</ecNumber>
    </recommendedName>
</protein>
<dbReference type="OrthoDB" id="9806164at2"/>
<evidence type="ECO:0000313" key="5">
    <source>
        <dbReference type="EMBL" id="AET68572.1"/>
    </source>
</evidence>
<name>G7WIC4_DESOD</name>
<keyword evidence="2 4" id="KW-0489">Methyltransferase</keyword>
<sequence>MKVREGVSETAMIMASLRALSNYEEEERIRSNDNIAEYFLPEDRRSVLIAKSEREKIKALIPKGLYEYVISRTKYIDRVLLEAVKNNTVQIVFLGAGYDSRPYRLKALLGNTKIFEVDAKPTQDHKISLLHKCGIEISKNITYVPVDFEKEELFKKIYESGYDAQEKTLIIWEGVTFYLPETTVIEMLKTIKENTLAGSKVCFDFQTIANKSDLIKTGIKEEEIKFGIETGKIESFVSENGYAIVEHINSTDMEIEFLTLENGNVFGKIIPIMNFLLIES</sequence>
<accession>G7WIC4</accession>
<dbReference type="GO" id="GO:0032259">
    <property type="term" value="P:methylation"/>
    <property type="evidence" value="ECO:0007669"/>
    <property type="project" value="UniProtKB-KW"/>
</dbReference>
<dbReference type="PANTHER" id="PTHR43619:SF2">
    <property type="entry name" value="S-ADENOSYL-L-METHIONINE-DEPENDENT METHYLTRANSFERASES SUPERFAMILY PROTEIN"/>
    <property type="match status" value="1"/>
</dbReference>
<comment type="function">
    <text evidence="4">Exhibits S-adenosyl-L-methionine-dependent methyltransferase activity.</text>
</comment>
<reference evidence="5 6" key="2">
    <citation type="journal article" date="2012" name="J. Bacteriol.">
        <title>Complete genome sequences of Desulfosporosinus orientis DSM765T, Desulfosporosinus youngiae DSM17734T, Desulfosporosinus meridiei DSM13257T, and Desulfosporosinus acidiphilus DSM22704T.</title>
        <authorList>
            <person name="Pester M."/>
            <person name="Brambilla E."/>
            <person name="Alazard D."/>
            <person name="Rattei T."/>
            <person name="Weinmaier T."/>
            <person name="Han J."/>
            <person name="Lucas S."/>
            <person name="Lapidus A."/>
            <person name="Cheng J.F."/>
            <person name="Goodwin L."/>
            <person name="Pitluck S."/>
            <person name="Peters L."/>
            <person name="Ovchinnikova G."/>
            <person name="Teshima H."/>
            <person name="Detter J.C."/>
            <person name="Han C.S."/>
            <person name="Tapia R."/>
            <person name="Land M.L."/>
            <person name="Hauser L."/>
            <person name="Kyrpides N.C."/>
            <person name="Ivanova N.N."/>
            <person name="Pagani I."/>
            <person name="Huntmann M."/>
            <person name="Wei C.L."/>
            <person name="Davenport K.W."/>
            <person name="Daligault H."/>
            <person name="Chain P.S."/>
            <person name="Chen A."/>
            <person name="Mavromatis K."/>
            <person name="Markowitz V."/>
            <person name="Szeto E."/>
            <person name="Mikhailova N."/>
            <person name="Pati A."/>
            <person name="Wagner M."/>
            <person name="Woyke T."/>
            <person name="Ollivier B."/>
            <person name="Klenk H.P."/>
            <person name="Spring S."/>
            <person name="Loy A."/>
        </authorList>
    </citation>
    <scope>NUCLEOTIDE SEQUENCE [LARGE SCALE GENOMIC DNA]</scope>
    <source>
        <strain evidence="6">ATCC 19365 / DSM 765 / NCIMB 8382 / VKM B-1628</strain>
    </source>
</reference>
<keyword evidence="3 5" id="KW-0808">Transferase</keyword>
<dbReference type="PANTHER" id="PTHR43619">
    <property type="entry name" value="S-ADENOSYL-L-METHIONINE-DEPENDENT METHYLTRANSFERASE YKTD-RELATED"/>
    <property type="match status" value="1"/>
</dbReference>
<evidence type="ECO:0000256" key="4">
    <source>
        <dbReference type="RuleBase" id="RU362030"/>
    </source>
</evidence>
<dbReference type="InterPro" id="IPR029063">
    <property type="entry name" value="SAM-dependent_MTases_sf"/>
</dbReference>
<evidence type="ECO:0000256" key="3">
    <source>
        <dbReference type="ARBA" id="ARBA00022679"/>
    </source>
</evidence>
<evidence type="ECO:0000313" key="6">
    <source>
        <dbReference type="Proteomes" id="UP000006346"/>
    </source>
</evidence>
<evidence type="ECO:0000256" key="1">
    <source>
        <dbReference type="ARBA" id="ARBA00008138"/>
    </source>
</evidence>
<keyword evidence="4" id="KW-0949">S-adenosyl-L-methionine</keyword>
<dbReference type="NCBIfam" id="TIGR00027">
    <property type="entry name" value="mthyl_TIGR00027"/>
    <property type="match status" value="1"/>
</dbReference>
<dbReference type="Proteomes" id="UP000006346">
    <property type="component" value="Chromosome"/>
</dbReference>
<proteinExistence type="inferred from homology"/>
<dbReference type="SUPFAM" id="SSF53335">
    <property type="entry name" value="S-adenosyl-L-methionine-dependent methyltransferases"/>
    <property type="match status" value="1"/>
</dbReference>
<gene>
    <name evidence="5" type="ordered locus">Desor_3050</name>
</gene>
<evidence type="ECO:0000256" key="2">
    <source>
        <dbReference type="ARBA" id="ARBA00022603"/>
    </source>
</evidence>
<dbReference type="STRING" id="768706.Desor_3050"/>
<dbReference type="AlphaFoldDB" id="G7WIC4"/>
<reference evidence="6" key="1">
    <citation type="submission" date="2011-11" db="EMBL/GenBank/DDBJ databases">
        <title>Complete sequence of Desulfosporosinus orientis DSM 765.</title>
        <authorList>
            <person name="Lucas S."/>
            <person name="Han J."/>
            <person name="Lapidus A."/>
            <person name="Cheng J.-F."/>
            <person name="Goodwin L."/>
            <person name="Pitluck S."/>
            <person name="Peters L."/>
            <person name="Ovchinnikova G."/>
            <person name="Teshima H."/>
            <person name="Detter J.C."/>
            <person name="Han C."/>
            <person name="Tapia R."/>
            <person name="Land M."/>
            <person name="Hauser L."/>
            <person name="Kyrpides N."/>
            <person name="Ivanova N."/>
            <person name="Pagani I."/>
            <person name="Pester M."/>
            <person name="Spring S."/>
            <person name="Ollivier B."/>
            <person name="Rattei T."/>
            <person name="Klenk H.-P."/>
            <person name="Wagner M."/>
            <person name="Loy A."/>
            <person name="Woyke T."/>
        </authorList>
    </citation>
    <scope>NUCLEOTIDE SEQUENCE [LARGE SCALE GENOMIC DNA]</scope>
    <source>
        <strain evidence="6">ATCC 19365 / DSM 765 / NCIMB 8382 / VKM B-1628</strain>
    </source>
</reference>
<dbReference type="EMBL" id="CP003108">
    <property type="protein sequence ID" value="AET68572.1"/>
    <property type="molecule type" value="Genomic_DNA"/>
</dbReference>
<dbReference type="PATRIC" id="fig|768706.3.peg.3065"/>
<dbReference type="InterPro" id="IPR011610">
    <property type="entry name" value="SAM_mthyl_Trfase_ML2640-like"/>
</dbReference>
<comment type="similarity">
    <text evidence="1 4">Belongs to the UPF0677 family.</text>
</comment>
<dbReference type="KEGG" id="dor:Desor_3050"/>
<dbReference type="EC" id="2.1.1.-" evidence="4"/>
<dbReference type="Pfam" id="PF04072">
    <property type="entry name" value="LCM"/>
    <property type="match status" value="1"/>
</dbReference>